<evidence type="ECO:0000256" key="5">
    <source>
        <dbReference type="ARBA" id="ARBA00023136"/>
    </source>
</evidence>
<dbReference type="PANTHER" id="PTHR35402:SF1">
    <property type="entry name" value="TYPE II SECRETION SYSTEM PROTEIN GSPF DOMAIN-CONTAINING PROTEIN"/>
    <property type="match status" value="1"/>
</dbReference>
<feature type="transmembrane region" description="Helical" evidence="6">
    <location>
        <begin position="252"/>
        <end position="272"/>
    </location>
</feature>
<evidence type="ECO:0000256" key="3">
    <source>
        <dbReference type="ARBA" id="ARBA00022692"/>
    </source>
</evidence>
<name>A0A1B1TF79_9ARCH</name>
<dbReference type="Gene3D" id="1.20.81.30">
    <property type="entry name" value="Type II secretion system (T2SS), domain F"/>
    <property type="match status" value="1"/>
</dbReference>
<comment type="subcellular location">
    <subcellularLocation>
        <location evidence="1">Cell membrane</location>
        <topology evidence="1">Multi-pass membrane protein</topology>
    </subcellularLocation>
</comment>
<feature type="transmembrane region" description="Helical" evidence="6">
    <location>
        <begin position="487"/>
        <end position="507"/>
    </location>
</feature>
<keyword evidence="3 6" id="KW-0812">Transmembrane</keyword>
<feature type="transmembrane region" description="Helical" evidence="6">
    <location>
        <begin position="455"/>
        <end position="475"/>
    </location>
</feature>
<dbReference type="AlphaFoldDB" id="A0A1B1TF79"/>
<dbReference type="GO" id="GO:0005886">
    <property type="term" value="C:plasma membrane"/>
    <property type="evidence" value="ECO:0007669"/>
    <property type="project" value="UniProtKB-SubCell"/>
</dbReference>
<dbReference type="InterPro" id="IPR056569">
    <property type="entry name" value="ArlJ-like"/>
</dbReference>
<dbReference type="Pfam" id="PF00482">
    <property type="entry name" value="T2SSF"/>
    <property type="match status" value="1"/>
</dbReference>
<keyword evidence="4 6" id="KW-1133">Transmembrane helix</keyword>
<accession>A0A1B1TF79</accession>
<feature type="transmembrane region" description="Helical" evidence="6">
    <location>
        <begin position="393"/>
        <end position="419"/>
    </location>
</feature>
<organism evidence="8">
    <name type="scientific">uncultured Poseidoniia archaeon</name>
    <dbReference type="NCBI Taxonomy" id="1697135"/>
    <lineage>
        <taxon>Archaea</taxon>
        <taxon>Methanobacteriati</taxon>
        <taxon>Thermoplasmatota</taxon>
        <taxon>Candidatus Poseidoniia</taxon>
        <taxon>environmental samples</taxon>
    </lineage>
</organism>
<protein>
    <recommendedName>
        <fullName evidence="7">Type II secretion system protein GspF domain-containing protein</fullName>
    </recommendedName>
</protein>
<evidence type="ECO:0000259" key="7">
    <source>
        <dbReference type="Pfam" id="PF00482"/>
    </source>
</evidence>
<sequence length="546" mass="59957">MSGGDLMAKKKKKKMVVELDLPKDDKTLKNLYIILFFSIIIGLSSGIMWAANSSFIPTSNGEPMFTNIYCGATAVDQAGNQMGEEFSGVTKPSYRANESCSILKDNPDKLTWVEQPWVNFQSEGKTFDVPGIPEENRQGVVVVQPLEMNCEVLASTPTKYTAAIRDSDGKTLSFVNGTTGKASDECSISIDHIEPGERYQVVFFSVDETSLSSAEFDMTVDYYDGIPTNMNNKSFWIGPKVDLGPFTFRPAIFLNFFGLTFFFFIYPASFYWEKVEKKKNEVEEKFPDFLRDMAEYWKGGLSMTVAVQTLAKSEYGALNDEVKKMSDQLSWGIKFSDVIKQFAERVGTPLVKRAITLIAEADRAGGKISDILVTAANDSREIKFLEGERRRAIGSYIAVIWTSYFVFLGVITLLGRIFIPAIAKSNSGDSGGDSGGANIGNMQIRSIDPLFFVTVFYYGVTMQAIGNGTMAGLMANGRFSAGFKHSGMMIIAALIAFNLLVFNPELIGDSAYAVTKLITTPGSSYMIGLNPSGGTFSPTPMIWGAP</sequence>
<dbReference type="EMBL" id="KP211912">
    <property type="protein sequence ID" value="ANV80912.1"/>
    <property type="molecule type" value="Genomic_DNA"/>
</dbReference>
<evidence type="ECO:0000313" key="8">
    <source>
        <dbReference type="EMBL" id="ANV80912.1"/>
    </source>
</evidence>
<keyword evidence="2" id="KW-1003">Cell membrane</keyword>
<feature type="domain" description="Type II secretion system protein GspF" evidence="7">
    <location>
        <begin position="289"/>
        <end position="413"/>
    </location>
</feature>
<reference evidence="8" key="2">
    <citation type="journal article" date="2015" name="ISME J.">
        <title>A new class of marine Euryarchaeota group II from the Mediterranean deep chlorophyll maximum.</title>
        <authorList>
            <person name="Martin-Cuadrado A.B."/>
            <person name="Garcia-Heredia I."/>
            <person name="Molto A.G."/>
            <person name="Lopez-Ubeda R."/>
            <person name="Kimes N."/>
            <person name="Lopez-Garcia P."/>
            <person name="Moreira D."/>
            <person name="Rodriguez-Valera F."/>
        </authorList>
    </citation>
    <scope>NUCLEOTIDE SEQUENCE</scope>
</reference>
<proteinExistence type="predicted"/>
<reference evidence="8" key="1">
    <citation type="submission" date="2014-11" db="EMBL/GenBank/DDBJ databases">
        <authorList>
            <person name="Zhu J."/>
            <person name="Qi W."/>
            <person name="Song R."/>
        </authorList>
    </citation>
    <scope>NUCLEOTIDE SEQUENCE</scope>
</reference>
<evidence type="ECO:0000256" key="2">
    <source>
        <dbReference type="ARBA" id="ARBA00022475"/>
    </source>
</evidence>
<feature type="transmembrane region" description="Helical" evidence="6">
    <location>
        <begin position="31"/>
        <end position="51"/>
    </location>
</feature>
<evidence type="ECO:0000256" key="1">
    <source>
        <dbReference type="ARBA" id="ARBA00004651"/>
    </source>
</evidence>
<dbReference type="InterPro" id="IPR018076">
    <property type="entry name" value="T2SS_GspF_dom"/>
</dbReference>
<keyword evidence="5 6" id="KW-0472">Membrane</keyword>
<dbReference type="InterPro" id="IPR042094">
    <property type="entry name" value="T2SS_GspF_sf"/>
</dbReference>
<evidence type="ECO:0000256" key="4">
    <source>
        <dbReference type="ARBA" id="ARBA00022989"/>
    </source>
</evidence>
<evidence type="ECO:0000256" key="6">
    <source>
        <dbReference type="SAM" id="Phobius"/>
    </source>
</evidence>
<dbReference type="PANTHER" id="PTHR35402">
    <property type="entry name" value="INTEGRAL MEMBRANE PROTEIN-RELATED"/>
    <property type="match status" value="1"/>
</dbReference>